<gene>
    <name evidence="2" type="ORF">MCHLO_01015</name>
</gene>
<keyword evidence="3" id="KW-1185">Reference proteome</keyword>
<dbReference type="Proteomes" id="UP000815677">
    <property type="component" value="Unassembled WGS sequence"/>
</dbReference>
<dbReference type="InterPro" id="IPR036047">
    <property type="entry name" value="F-box-like_dom_sf"/>
</dbReference>
<name>A0ABQ0KWP3_MYCCL</name>
<dbReference type="SUPFAM" id="SSF81383">
    <property type="entry name" value="F-box domain"/>
    <property type="match status" value="1"/>
</dbReference>
<organism evidence="2 3">
    <name type="scientific">Mycena chlorophos</name>
    <name type="common">Agaric fungus</name>
    <name type="synonym">Agaricus chlorophos</name>
    <dbReference type="NCBI Taxonomy" id="658473"/>
    <lineage>
        <taxon>Eukaryota</taxon>
        <taxon>Fungi</taxon>
        <taxon>Dikarya</taxon>
        <taxon>Basidiomycota</taxon>
        <taxon>Agaricomycotina</taxon>
        <taxon>Agaricomycetes</taxon>
        <taxon>Agaricomycetidae</taxon>
        <taxon>Agaricales</taxon>
        <taxon>Marasmiineae</taxon>
        <taxon>Mycenaceae</taxon>
        <taxon>Mycena</taxon>
    </lineage>
</organism>
<proteinExistence type="predicted"/>
<dbReference type="InterPro" id="IPR001810">
    <property type="entry name" value="F-box_dom"/>
</dbReference>
<evidence type="ECO:0000313" key="2">
    <source>
        <dbReference type="EMBL" id="GAT43328.1"/>
    </source>
</evidence>
<dbReference type="EMBL" id="DF838854">
    <property type="protein sequence ID" value="GAT43328.1"/>
    <property type="molecule type" value="Genomic_DNA"/>
</dbReference>
<reference evidence="2" key="1">
    <citation type="submission" date="2014-09" db="EMBL/GenBank/DDBJ databases">
        <title>Genome sequence of the luminous mushroom Mycena chlorophos for searching fungal bioluminescence genes.</title>
        <authorList>
            <person name="Tanaka Y."/>
            <person name="Kasuga D."/>
            <person name="Oba Y."/>
            <person name="Hase S."/>
            <person name="Sato K."/>
            <person name="Oba Y."/>
            <person name="Sakakibara Y."/>
        </authorList>
    </citation>
    <scope>NUCLEOTIDE SEQUENCE</scope>
</reference>
<accession>A0ABQ0KWP3</accession>
<sequence length="332" mass="37393">MDALDSTSDRPGITHPILALPNEILSEIFIQTLPHYPVCPPILGFDSPTNLMQVCRSWMEVAATTPALWRAIALCTDPGLSPYSKLQLATARTWMLRSGALRLCLVFSTVMAGDDGDDIRVVRDALDLFASERHRWEYLALSIPVSFWIPRHFMERDLPLLRELEIIFLDLPDKPYADVGRLNAPNLRTVFLDCDFQVHSGLLCPRLINWSQLSSIYLLNVDLQTAVAVLSAAANLWACRLAFERRFGTVNGPLSPRLVLVLPLLETLIVSAEFSACEDLDNLLLALRAPRLRYLSLDEDMLLHQAETWRLLPKSMGCRLEHLVINAHTESL</sequence>
<dbReference type="Gene3D" id="1.20.1280.50">
    <property type="match status" value="1"/>
</dbReference>
<evidence type="ECO:0000259" key="1">
    <source>
        <dbReference type="Pfam" id="PF12937"/>
    </source>
</evidence>
<protein>
    <recommendedName>
        <fullName evidence="1">F-box domain-containing protein</fullName>
    </recommendedName>
</protein>
<feature type="domain" description="F-box" evidence="1">
    <location>
        <begin position="17"/>
        <end position="73"/>
    </location>
</feature>
<evidence type="ECO:0000313" key="3">
    <source>
        <dbReference type="Proteomes" id="UP000815677"/>
    </source>
</evidence>
<dbReference type="Pfam" id="PF12937">
    <property type="entry name" value="F-box-like"/>
    <property type="match status" value="1"/>
</dbReference>